<dbReference type="InterPro" id="IPR002934">
    <property type="entry name" value="Polymerase_NTP_transf_dom"/>
</dbReference>
<keyword evidence="8" id="KW-0460">Magnesium</keyword>
<dbReference type="Gene3D" id="3.30.460.10">
    <property type="entry name" value="Beta Polymerase, domain 2"/>
    <property type="match status" value="1"/>
</dbReference>
<evidence type="ECO:0000256" key="1">
    <source>
        <dbReference type="ARBA" id="ARBA00001946"/>
    </source>
</evidence>
<keyword evidence="3" id="KW-0808">Transferase</keyword>
<evidence type="ECO:0000256" key="8">
    <source>
        <dbReference type="ARBA" id="ARBA00022842"/>
    </source>
</evidence>
<dbReference type="AlphaFoldDB" id="A0A3N2D9V7"/>
<keyword evidence="2" id="KW-1277">Toxin-antitoxin system</keyword>
<dbReference type="GO" id="GO:0016779">
    <property type="term" value="F:nucleotidyltransferase activity"/>
    <property type="evidence" value="ECO:0007669"/>
    <property type="project" value="UniProtKB-KW"/>
</dbReference>
<gene>
    <name evidence="11" type="ORF">EDD28_0825</name>
</gene>
<dbReference type="Proteomes" id="UP000275356">
    <property type="component" value="Unassembled WGS sequence"/>
</dbReference>
<evidence type="ECO:0000256" key="2">
    <source>
        <dbReference type="ARBA" id="ARBA00022649"/>
    </source>
</evidence>
<accession>A0A3N2D9V7</accession>
<feature type="domain" description="Polymerase nucleotidyl transferase" evidence="10">
    <location>
        <begin position="22"/>
        <end position="104"/>
    </location>
</feature>
<protein>
    <recommendedName>
        <fullName evidence="10">Polymerase nucleotidyl transferase domain-containing protein</fullName>
    </recommendedName>
</protein>
<dbReference type="InterPro" id="IPR052038">
    <property type="entry name" value="Type-VII_TA_antitoxin"/>
</dbReference>
<dbReference type="GO" id="GO:0046872">
    <property type="term" value="F:metal ion binding"/>
    <property type="evidence" value="ECO:0007669"/>
    <property type="project" value="UniProtKB-KW"/>
</dbReference>
<evidence type="ECO:0000256" key="9">
    <source>
        <dbReference type="ARBA" id="ARBA00038276"/>
    </source>
</evidence>
<evidence type="ECO:0000256" key="4">
    <source>
        <dbReference type="ARBA" id="ARBA00022695"/>
    </source>
</evidence>
<proteinExistence type="inferred from homology"/>
<dbReference type="RefSeq" id="WP_123738454.1">
    <property type="nucleotide sequence ID" value="NZ_CALFQU010000009.1"/>
</dbReference>
<keyword evidence="12" id="KW-1185">Reference proteome</keyword>
<evidence type="ECO:0000256" key="5">
    <source>
        <dbReference type="ARBA" id="ARBA00022723"/>
    </source>
</evidence>
<dbReference type="PANTHER" id="PTHR33571">
    <property type="entry name" value="SSL8005 PROTEIN"/>
    <property type="match status" value="1"/>
</dbReference>
<comment type="cofactor">
    <cofactor evidence="1">
        <name>Mg(2+)</name>
        <dbReference type="ChEBI" id="CHEBI:18420"/>
    </cofactor>
</comment>
<dbReference type="OrthoDB" id="9803128at2"/>
<evidence type="ECO:0000256" key="6">
    <source>
        <dbReference type="ARBA" id="ARBA00022741"/>
    </source>
</evidence>
<keyword evidence="5" id="KW-0479">Metal-binding</keyword>
<dbReference type="Pfam" id="PF01909">
    <property type="entry name" value="NTP_transf_2"/>
    <property type="match status" value="1"/>
</dbReference>
<dbReference type="PANTHER" id="PTHR33571:SF12">
    <property type="entry name" value="BSL3053 PROTEIN"/>
    <property type="match status" value="1"/>
</dbReference>
<dbReference type="CDD" id="cd05403">
    <property type="entry name" value="NT_KNTase_like"/>
    <property type="match status" value="1"/>
</dbReference>
<comment type="similarity">
    <text evidence="9">Belongs to the MntA antitoxin family.</text>
</comment>
<evidence type="ECO:0000313" key="11">
    <source>
        <dbReference type="EMBL" id="ROR96244.1"/>
    </source>
</evidence>
<name>A0A3N2D9V7_9MICO</name>
<comment type="caution">
    <text evidence="11">The sequence shown here is derived from an EMBL/GenBank/DDBJ whole genome shotgun (WGS) entry which is preliminary data.</text>
</comment>
<evidence type="ECO:0000256" key="3">
    <source>
        <dbReference type="ARBA" id="ARBA00022679"/>
    </source>
</evidence>
<dbReference type="EMBL" id="RKHQ01000001">
    <property type="protein sequence ID" value="ROR96244.1"/>
    <property type="molecule type" value="Genomic_DNA"/>
</dbReference>
<dbReference type="InterPro" id="IPR043519">
    <property type="entry name" value="NT_sf"/>
</dbReference>
<dbReference type="SUPFAM" id="SSF81301">
    <property type="entry name" value="Nucleotidyltransferase"/>
    <property type="match status" value="1"/>
</dbReference>
<keyword evidence="7" id="KW-0067">ATP-binding</keyword>
<evidence type="ECO:0000256" key="7">
    <source>
        <dbReference type="ARBA" id="ARBA00022840"/>
    </source>
</evidence>
<organism evidence="11 12">
    <name type="scientific">Salana multivorans</name>
    <dbReference type="NCBI Taxonomy" id="120377"/>
    <lineage>
        <taxon>Bacteria</taxon>
        <taxon>Bacillati</taxon>
        <taxon>Actinomycetota</taxon>
        <taxon>Actinomycetes</taxon>
        <taxon>Micrococcales</taxon>
        <taxon>Beutenbergiaceae</taxon>
        <taxon>Salana</taxon>
    </lineage>
</organism>
<evidence type="ECO:0000259" key="10">
    <source>
        <dbReference type="Pfam" id="PF01909"/>
    </source>
</evidence>
<dbReference type="GO" id="GO:0005524">
    <property type="term" value="F:ATP binding"/>
    <property type="evidence" value="ECO:0007669"/>
    <property type="project" value="UniProtKB-KW"/>
</dbReference>
<reference evidence="11 12" key="1">
    <citation type="submission" date="2018-11" db="EMBL/GenBank/DDBJ databases">
        <title>Sequencing the genomes of 1000 actinobacteria strains.</title>
        <authorList>
            <person name="Klenk H.-P."/>
        </authorList>
    </citation>
    <scope>NUCLEOTIDE SEQUENCE [LARGE SCALE GENOMIC DNA]</scope>
    <source>
        <strain evidence="11 12">DSM 13521</strain>
    </source>
</reference>
<evidence type="ECO:0000313" key="12">
    <source>
        <dbReference type="Proteomes" id="UP000275356"/>
    </source>
</evidence>
<sequence length="109" mass="12165">MSNDVHAPFPAAIHLDLAAIARACERHHVARLSLFGSVLTDRFDPDRSDVDLLVEFAPNAERTFHALFALQDELEQIVGRPVDLVQARNLRNPYLIKSITSSARDLYAA</sequence>
<keyword evidence="4" id="KW-0548">Nucleotidyltransferase</keyword>
<keyword evidence="6" id="KW-0547">Nucleotide-binding</keyword>